<dbReference type="GO" id="GO:0000976">
    <property type="term" value="F:transcription cis-regulatory region binding"/>
    <property type="evidence" value="ECO:0007669"/>
    <property type="project" value="TreeGrafter"/>
</dbReference>
<dbReference type="InterPro" id="IPR032687">
    <property type="entry name" value="AraC-type_N"/>
</dbReference>
<evidence type="ECO:0000256" key="2">
    <source>
        <dbReference type="ARBA" id="ARBA00023125"/>
    </source>
</evidence>
<protein>
    <submittedName>
        <fullName evidence="5">AraC-type DNA-binding protein</fullName>
    </submittedName>
</protein>
<dbReference type="InterPro" id="IPR009057">
    <property type="entry name" value="Homeodomain-like_sf"/>
</dbReference>
<feature type="domain" description="HTH araC/xylS-type" evidence="4">
    <location>
        <begin position="233"/>
        <end position="331"/>
    </location>
</feature>
<sequence>MPSISIVLTQYFANAAGYELKADGSLMQGATTLLKATVDRGRITANAHYDILGLVAENVPDRASLSVRYAKSINFDKVGSLALACKAAPTVHGVLERMARYQSLVSDSVRYDLIPQGRSMFLRQQVLLGHGPGLVFSPEAGLSAMYSAIDQMAADNVTPERVTFRHDPPRDALAFNDFFGCDIEFNADADGILFSQGTLKAENKLGDHALSEFLTKHLEEELEQIGSSPSLVRDTKEEIGKHLSEGLPKMADVARELGFSVRSFHRRLSDHGVNFQSLAEETRREIALGMLQNEAHTFSEIAFLTGFSEQSAFNRAFKRWTNQTPANYRKSLTP</sequence>
<dbReference type="PANTHER" id="PTHR47894:SF1">
    <property type="entry name" value="HTH-TYPE TRANSCRIPTIONAL REGULATOR VQSM"/>
    <property type="match status" value="1"/>
</dbReference>
<dbReference type="RefSeq" id="WP_103908907.1">
    <property type="nucleotide sequence ID" value="NZ_FNUZ01000001.1"/>
</dbReference>
<evidence type="ECO:0000313" key="6">
    <source>
        <dbReference type="Proteomes" id="UP000236752"/>
    </source>
</evidence>
<evidence type="ECO:0000256" key="3">
    <source>
        <dbReference type="ARBA" id="ARBA00023163"/>
    </source>
</evidence>
<dbReference type="InterPro" id="IPR018060">
    <property type="entry name" value="HTH_AraC"/>
</dbReference>
<dbReference type="PANTHER" id="PTHR47894">
    <property type="entry name" value="HTH-TYPE TRANSCRIPTIONAL REGULATOR GADX"/>
    <property type="match status" value="1"/>
</dbReference>
<organism evidence="5 6">
    <name type="scientific">Thalassococcus halodurans</name>
    <dbReference type="NCBI Taxonomy" id="373675"/>
    <lineage>
        <taxon>Bacteria</taxon>
        <taxon>Pseudomonadati</taxon>
        <taxon>Pseudomonadota</taxon>
        <taxon>Alphaproteobacteria</taxon>
        <taxon>Rhodobacterales</taxon>
        <taxon>Roseobacteraceae</taxon>
        <taxon>Thalassococcus</taxon>
    </lineage>
</organism>
<accession>A0A1H5T8S8</accession>
<reference evidence="5 6" key="1">
    <citation type="submission" date="2016-10" db="EMBL/GenBank/DDBJ databases">
        <authorList>
            <person name="de Groot N.N."/>
        </authorList>
    </citation>
    <scope>NUCLEOTIDE SEQUENCE [LARGE SCALE GENOMIC DNA]</scope>
    <source>
        <strain evidence="5 6">DSM 26915</strain>
    </source>
</reference>
<dbReference type="Pfam" id="PF12833">
    <property type="entry name" value="HTH_18"/>
    <property type="match status" value="1"/>
</dbReference>
<dbReference type="AlphaFoldDB" id="A0A1H5T8S8"/>
<dbReference type="PROSITE" id="PS01124">
    <property type="entry name" value="HTH_ARAC_FAMILY_2"/>
    <property type="match status" value="1"/>
</dbReference>
<dbReference type="GO" id="GO:0003700">
    <property type="term" value="F:DNA-binding transcription factor activity"/>
    <property type="evidence" value="ECO:0007669"/>
    <property type="project" value="InterPro"/>
</dbReference>
<dbReference type="PRINTS" id="PR00032">
    <property type="entry name" value="HTHARAC"/>
</dbReference>
<name>A0A1H5T8S8_9RHOB</name>
<gene>
    <name evidence="5" type="ORF">SAMN04488045_0530</name>
</gene>
<dbReference type="Proteomes" id="UP000236752">
    <property type="component" value="Unassembled WGS sequence"/>
</dbReference>
<dbReference type="GO" id="GO:0005829">
    <property type="term" value="C:cytosol"/>
    <property type="evidence" value="ECO:0007669"/>
    <property type="project" value="TreeGrafter"/>
</dbReference>
<dbReference type="Gene3D" id="1.10.10.60">
    <property type="entry name" value="Homeodomain-like"/>
    <property type="match status" value="1"/>
</dbReference>
<dbReference type="EMBL" id="FNUZ01000001">
    <property type="protein sequence ID" value="SEF59190.1"/>
    <property type="molecule type" value="Genomic_DNA"/>
</dbReference>
<proteinExistence type="predicted"/>
<dbReference type="SMART" id="SM00342">
    <property type="entry name" value="HTH_ARAC"/>
    <property type="match status" value="1"/>
</dbReference>
<evidence type="ECO:0000313" key="5">
    <source>
        <dbReference type="EMBL" id="SEF59190.1"/>
    </source>
</evidence>
<dbReference type="OrthoDB" id="9805730at2"/>
<keyword evidence="2 5" id="KW-0238">DNA-binding</keyword>
<keyword evidence="6" id="KW-1185">Reference proteome</keyword>
<keyword evidence="3" id="KW-0804">Transcription</keyword>
<evidence type="ECO:0000256" key="1">
    <source>
        <dbReference type="ARBA" id="ARBA00023015"/>
    </source>
</evidence>
<evidence type="ECO:0000259" key="4">
    <source>
        <dbReference type="PROSITE" id="PS01124"/>
    </source>
</evidence>
<dbReference type="InterPro" id="IPR020449">
    <property type="entry name" value="Tscrpt_reg_AraC-type_HTH"/>
</dbReference>
<dbReference type="Pfam" id="PF12625">
    <property type="entry name" value="Arabinose_bd"/>
    <property type="match status" value="1"/>
</dbReference>
<dbReference type="SUPFAM" id="SSF46689">
    <property type="entry name" value="Homeodomain-like"/>
    <property type="match status" value="1"/>
</dbReference>
<keyword evidence="1" id="KW-0805">Transcription regulation</keyword>